<dbReference type="InterPro" id="IPR057926">
    <property type="entry name" value="QRICH1_dom"/>
</dbReference>
<organism evidence="8 9">
    <name type="scientific">Mytilus edulis</name>
    <name type="common">Blue mussel</name>
    <dbReference type="NCBI Taxonomy" id="6550"/>
    <lineage>
        <taxon>Eukaryota</taxon>
        <taxon>Metazoa</taxon>
        <taxon>Spiralia</taxon>
        <taxon>Lophotrochozoa</taxon>
        <taxon>Mollusca</taxon>
        <taxon>Bivalvia</taxon>
        <taxon>Autobranchia</taxon>
        <taxon>Pteriomorphia</taxon>
        <taxon>Mytilida</taxon>
        <taxon>Mytiloidea</taxon>
        <taxon>Mytilidae</taxon>
        <taxon>Mytilinae</taxon>
        <taxon>Mytilus</taxon>
    </lineage>
</organism>
<reference evidence="8" key="1">
    <citation type="submission" date="2021-03" db="EMBL/GenBank/DDBJ databases">
        <authorList>
            <person name="Bekaert M."/>
        </authorList>
    </citation>
    <scope>NUCLEOTIDE SEQUENCE</scope>
</reference>
<dbReference type="GO" id="GO:0003677">
    <property type="term" value="F:DNA binding"/>
    <property type="evidence" value="ECO:0007669"/>
    <property type="project" value="InterPro"/>
</dbReference>
<feature type="region of interest" description="Disordered" evidence="5">
    <location>
        <begin position="312"/>
        <end position="335"/>
    </location>
</feature>
<dbReference type="GO" id="GO:0015074">
    <property type="term" value="P:DNA integration"/>
    <property type="evidence" value="ECO:0007669"/>
    <property type="project" value="InterPro"/>
</dbReference>
<evidence type="ECO:0000256" key="5">
    <source>
        <dbReference type="SAM" id="MobiDB-lite"/>
    </source>
</evidence>
<dbReference type="GO" id="GO:0006310">
    <property type="term" value="P:DNA recombination"/>
    <property type="evidence" value="ECO:0007669"/>
    <property type="project" value="UniProtKB-KW"/>
</dbReference>
<evidence type="ECO:0000259" key="6">
    <source>
        <dbReference type="Pfam" id="PF12012"/>
    </source>
</evidence>
<feature type="domain" description="QRICH1-like" evidence="7">
    <location>
        <begin position="3"/>
        <end position="72"/>
    </location>
</feature>
<accession>A0A8S3U7A9</accession>
<proteinExistence type="predicted"/>
<keyword evidence="1" id="KW-1017">Isopeptide bond</keyword>
<keyword evidence="9" id="KW-1185">Reference proteome</keyword>
<dbReference type="OrthoDB" id="10040310at2759"/>
<dbReference type="PANTHER" id="PTHR21446">
    <property type="entry name" value="DUF3504 DOMAIN-CONTAINING PROTEIN"/>
    <property type="match status" value="1"/>
</dbReference>
<gene>
    <name evidence="8" type="ORF">MEDL_54498</name>
</gene>
<comment type="caution">
    <text evidence="8">The sequence shown here is derived from an EMBL/GenBank/DDBJ whole genome shotgun (WGS) entry which is preliminary data.</text>
</comment>
<evidence type="ECO:0000259" key="7">
    <source>
        <dbReference type="Pfam" id="PF25561"/>
    </source>
</evidence>
<dbReference type="InterPro" id="IPR021893">
    <property type="entry name" value="ZMYM2-like_C"/>
</dbReference>
<dbReference type="Pfam" id="PF25561">
    <property type="entry name" value="QRICH1"/>
    <property type="match status" value="1"/>
</dbReference>
<evidence type="ECO:0000256" key="1">
    <source>
        <dbReference type="ARBA" id="ARBA00022499"/>
    </source>
</evidence>
<dbReference type="AlphaFoldDB" id="A0A8S3U7A9"/>
<keyword evidence="4" id="KW-0233">DNA recombination</keyword>
<evidence type="ECO:0000256" key="4">
    <source>
        <dbReference type="ARBA" id="ARBA00023172"/>
    </source>
</evidence>
<dbReference type="InterPro" id="IPR011010">
    <property type="entry name" value="DNA_brk_join_enz"/>
</dbReference>
<dbReference type="EMBL" id="CAJPWZ010002652">
    <property type="protein sequence ID" value="CAG2242307.1"/>
    <property type="molecule type" value="Genomic_DNA"/>
</dbReference>
<evidence type="ECO:0008006" key="10">
    <source>
        <dbReference type="Google" id="ProtNLM"/>
    </source>
</evidence>
<dbReference type="Pfam" id="PF12012">
    <property type="entry name" value="DUF3504"/>
    <property type="match status" value="1"/>
</dbReference>
<dbReference type="Gene3D" id="1.10.443.10">
    <property type="entry name" value="Intergrase catalytic core"/>
    <property type="match status" value="1"/>
</dbReference>
<evidence type="ECO:0000256" key="3">
    <source>
        <dbReference type="ARBA" id="ARBA00022843"/>
    </source>
</evidence>
<dbReference type="PANTHER" id="PTHR21446:SF12">
    <property type="entry name" value="POTASSIUM CHANNEL TETRAMERIZATION DOMAIN CONTAINING 1"/>
    <property type="match status" value="1"/>
</dbReference>
<protein>
    <recommendedName>
        <fullName evidence="10">DUF3504 domain-containing protein</fullName>
    </recommendedName>
</protein>
<sequence>MDAETMDRCLQRFVVEVRKQDGLEYPPKSLYYIICGLLRHLRDEEIHDKNFLNENDIRFAVFRKVLNAKMKELASRGLGSTTKQADPITKEDEEKIWNSGVFGCDNSVALQNTVFFYNCKLFGMRGYDEHRNLECEQFSIGCDGSESRFIHFTGRTSKTFSGGLNQLHVKSKDIKHFCPKTKDRCCIAEYYEKYLAALGNRGPFYRRPLAGSSIRYGEQAVGINKLKGFMREITSKAGLQGNFTNHSGKRSCATQLYTAGIPEQEIMSRTGHRTETAVRKYKRSSNEILHEVSDVLNPPMKKEKPGNALLENDMEVDSPNKSTELLTRSPFPKPMQDISNLPDQKPHFKSTEIMLFAAILGLFWLNFGVDVILHYLLCGEQEDVPCCRPVLTVKGQERRHILQLLSTKLKSMNIIINQDMINDFVKQTVPRENQSNPNTLDQRFTICLDRLVNDGYLPNKNDSPTKLNEPKKRGEKRYDIDLNKNYHELQNDLLKLLIDNNMLQLPEETHLDKGSIKRGTKSTPNSRSIPTGKFCDTVDDCTKICFNNNFRNTTALGLCSSVFILRLLGDMCKENDLMKKKEYHIWISHLHVLTSFGALCCVLYHCDN</sequence>
<evidence type="ECO:0000313" key="9">
    <source>
        <dbReference type="Proteomes" id="UP000683360"/>
    </source>
</evidence>
<dbReference type="InterPro" id="IPR013762">
    <property type="entry name" value="Integrase-like_cat_sf"/>
</dbReference>
<keyword evidence="2" id="KW-0597">Phosphoprotein</keyword>
<keyword evidence="3" id="KW-0832">Ubl conjugation</keyword>
<dbReference type="SUPFAM" id="SSF56349">
    <property type="entry name" value="DNA breaking-rejoining enzymes"/>
    <property type="match status" value="1"/>
</dbReference>
<evidence type="ECO:0000313" key="8">
    <source>
        <dbReference type="EMBL" id="CAG2242307.1"/>
    </source>
</evidence>
<name>A0A8S3U7A9_MYTED</name>
<feature type="domain" description="ZMYM2-like/QRICH1 C-terminal" evidence="6">
    <location>
        <begin position="88"/>
        <end position="231"/>
    </location>
</feature>
<dbReference type="Proteomes" id="UP000683360">
    <property type="component" value="Unassembled WGS sequence"/>
</dbReference>
<evidence type="ECO:0000256" key="2">
    <source>
        <dbReference type="ARBA" id="ARBA00022553"/>
    </source>
</evidence>
<dbReference type="InterPro" id="IPR052787">
    <property type="entry name" value="MAVS"/>
</dbReference>